<proteinExistence type="predicted"/>
<comment type="caution">
    <text evidence="1">The sequence shown here is derived from an EMBL/GenBank/DDBJ whole genome shotgun (WGS) entry which is preliminary data.</text>
</comment>
<protein>
    <submittedName>
        <fullName evidence="1">Uncharacterized protein</fullName>
    </submittedName>
</protein>
<evidence type="ECO:0000313" key="2">
    <source>
        <dbReference type="Proteomes" id="UP000276133"/>
    </source>
</evidence>
<organism evidence="1 2">
    <name type="scientific">Brachionus plicatilis</name>
    <name type="common">Marine rotifer</name>
    <name type="synonym">Brachionus muelleri</name>
    <dbReference type="NCBI Taxonomy" id="10195"/>
    <lineage>
        <taxon>Eukaryota</taxon>
        <taxon>Metazoa</taxon>
        <taxon>Spiralia</taxon>
        <taxon>Gnathifera</taxon>
        <taxon>Rotifera</taxon>
        <taxon>Eurotatoria</taxon>
        <taxon>Monogononta</taxon>
        <taxon>Pseudotrocha</taxon>
        <taxon>Ploima</taxon>
        <taxon>Brachionidae</taxon>
        <taxon>Brachionus</taxon>
    </lineage>
</organism>
<name>A0A3M7TAS9_BRAPC</name>
<dbReference type="Proteomes" id="UP000276133">
    <property type="component" value="Unassembled WGS sequence"/>
</dbReference>
<accession>A0A3M7TAS9</accession>
<evidence type="ECO:0000313" key="1">
    <source>
        <dbReference type="EMBL" id="RNA45109.1"/>
    </source>
</evidence>
<sequence length="80" mass="9041">MIGMMTLTRPGEPDFSLFPPALIFDLSKDVLLSALNVSSCWCLENRLETEPRIEEIRLANFCPAKVFCVSVIYEAENSRT</sequence>
<keyword evidence="2" id="KW-1185">Reference proteome</keyword>
<gene>
    <name evidence="1" type="ORF">BpHYR1_021192</name>
</gene>
<dbReference type="EMBL" id="REGN01000027">
    <property type="protein sequence ID" value="RNA45109.1"/>
    <property type="molecule type" value="Genomic_DNA"/>
</dbReference>
<reference evidence="1 2" key="1">
    <citation type="journal article" date="2018" name="Sci. Rep.">
        <title>Genomic signatures of local adaptation to the degree of environmental predictability in rotifers.</title>
        <authorList>
            <person name="Franch-Gras L."/>
            <person name="Hahn C."/>
            <person name="Garcia-Roger E.M."/>
            <person name="Carmona M.J."/>
            <person name="Serra M."/>
            <person name="Gomez A."/>
        </authorList>
    </citation>
    <scope>NUCLEOTIDE SEQUENCE [LARGE SCALE GENOMIC DNA]</scope>
    <source>
        <strain evidence="1">HYR1</strain>
    </source>
</reference>
<dbReference type="AlphaFoldDB" id="A0A3M7TAS9"/>